<evidence type="ECO:0000259" key="20">
    <source>
        <dbReference type="PROSITE" id="PS51196"/>
    </source>
</evidence>
<evidence type="ECO:0000256" key="17">
    <source>
        <dbReference type="SAM" id="Coils"/>
    </source>
</evidence>
<dbReference type="FunFam" id="1.10.3060.10:FF:000003">
    <property type="entry name" value="Protein translocase subunit SecA"/>
    <property type="match status" value="1"/>
</dbReference>
<keyword evidence="17" id="KW-0175">Coiled coil</keyword>
<dbReference type="GO" id="GO:0005524">
    <property type="term" value="F:ATP binding"/>
    <property type="evidence" value="ECO:0007669"/>
    <property type="project" value="UniProtKB-UniRule"/>
</dbReference>
<dbReference type="InterPro" id="IPR044722">
    <property type="entry name" value="SecA_SF2_C"/>
</dbReference>
<evidence type="ECO:0000256" key="9">
    <source>
        <dbReference type="ARBA" id="ARBA00022833"/>
    </source>
</evidence>
<dbReference type="InterPro" id="IPR036670">
    <property type="entry name" value="SecA_X-link_sf"/>
</dbReference>
<dbReference type="Pfam" id="PF02810">
    <property type="entry name" value="SEC-C"/>
    <property type="match status" value="2"/>
</dbReference>
<feature type="binding site" evidence="15">
    <location>
        <position position="506"/>
    </location>
    <ligand>
        <name>ATP</name>
        <dbReference type="ChEBI" id="CHEBI:30616"/>
    </ligand>
</feature>
<dbReference type="GO" id="GO:0005829">
    <property type="term" value="C:cytosol"/>
    <property type="evidence" value="ECO:0007669"/>
    <property type="project" value="TreeGrafter"/>
</dbReference>
<evidence type="ECO:0000256" key="3">
    <source>
        <dbReference type="ARBA" id="ARBA00022448"/>
    </source>
</evidence>
<dbReference type="GO" id="GO:0043952">
    <property type="term" value="P:protein transport by the Sec complex"/>
    <property type="evidence" value="ECO:0007669"/>
    <property type="project" value="UniProtKB-ARBA"/>
</dbReference>
<dbReference type="Gene3D" id="3.90.1440.10">
    <property type="entry name" value="SecA, preprotein cross-linking domain"/>
    <property type="match status" value="1"/>
</dbReference>
<evidence type="ECO:0000256" key="8">
    <source>
        <dbReference type="ARBA" id="ARBA00022741"/>
    </source>
</evidence>
<dbReference type="InterPro" id="IPR011130">
    <property type="entry name" value="SecA_preprotein_X-link_dom"/>
</dbReference>
<dbReference type="SUPFAM" id="SSF103642">
    <property type="entry name" value="Sec-C motif"/>
    <property type="match status" value="1"/>
</dbReference>
<dbReference type="PROSITE" id="PS01312">
    <property type="entry name" value="SECA"/>
    <property type="match status" value="1"/>
</dbReference>
<dbReference type="GO" id="GO:0005886">
    <property type="term" value="C:plasma membrane"/>
    <property type="evidence" value="ECO:0007669"/>
    <property type="project" value="UniProtKB-SubCell"/>
</dbReference>
<protein>
    <recommendedName>
        <fullName evidence="15 16">Protein translocase subunit SecA</fullName>
        <ecNumber evidence="15">7.4.2.8</ecNumber>
    </recommendedName>
</protein>
<evidence type="ECO:0000256" key="6">
    <source>
        <dbReference type="ARBA" id="ARBA00022519"/>
    </source>
</evidence>
<dbReference type="Proteomes" id="UP000245020">
    <property type="component" value="Unassembled WGS sequence"/>
</dbReference>
<dbReference type="GO" id="GO:0008564">
    <property type="term" value="F:protein-exporting ATPase activity"/>
    <property type="evidence" value="ECO:0007669"/>
    <property type="project" value="UniProtKB-EC"/>
</dbReference>
<evidence type="ECO:0000256" key="16">
    <source>
        <dbReference type="RuleBase" id="RU003874"/>
    </source>
</evidence>
<dbReference type="InterPro" id="IPR014001">
    <property type="entry name" value="Helicase_ATP-bd"/>
</dbReference>
<sequence length="956" mass="108992">MINKLIRKIFGTRNDRMIKEAKRYVMQVNALEEKMRAMSDEELKGQTNLFKERLAKGETLDDLLPEAFAVMREASFRVLGMRHYDVQLIGGYMLHKGRIAEMRTGEGKTLVATLAVYLNAIAGKGVHVVTVNDYLARRDAEWMGQVYNFLDLTVGVIVSNQSLEEKKAAYQADISYATNNELGFDYLRDNMVFDMSQKVQRPLYFAVIDEVDSILIDEARTPLIISGPVEGGAELYHAVNKLIPHLKKPTEDGPVDFEINEKDKQVNLTEEGHQHLESLLVEAELLKEGESLYDSQNLKLYHHVDNCLRAHYIFHKDVDYIVEKGEIVIVDEHTGRTLAGRRWSDGLHQAIEVKEGVEVKPENQTLASITFQNYFRIYEKLAGMTGTADTEAPEFLEIYGLEVVVIPTNRPIQRKDYGDLIYLTQKEKYEAIIKDIQDCYTRKQPVLVGTASVEVSELISDLLKAENIPHEVLNAKQHEREAYIVGRAGIPGAVTIATNMAGRGTDIVLGGNVKLEEELYLAENPNATEEELKALREKAKERQKEVLELGGLHIIGTERHESRRIDNQLRGRAGRQGDVGSSRFYLSLDDHLMRIFMNPKMRSLMASLGMGNGEALEHRMITRSIENAQRKVEGHNFDIRKNLLQYDDIANDQRKIIYQQRDDILKAEDISNAVKMMREQVFAEIVEKYVPAQSYAEQWDLEGLTDILNKEFRIEIDFTKMLADNPNLTEEEIYNTIIAESERIYEEKKKQANADVDPTQFRRFEKSVLLEVQDSQWKEHLAAMDYLRQGIQLRAYGQRRPEQEYKRESFILFEEMLHQIHYKTIRFLSNIVIRVEKPEEVQETLQAPAEAESKVIQGSITNAADIDRLVDEIGTIQEEGIADTEKAILDDIQSGALDAKKGDNEPCPCGSGKPYSQCHGAIELNEKEHDLFHIGRNDPCPCGSGAKYKNCHGKIR</sequence>
<dbReference type="NCBIfam" id="TIGR00963">
    <property type="entry name" value="secA"/>
    <property type="match status" value="1"/>
</dbReference>
<dbReference type="PRINTS" id="PR00906">
    <property type="entry name" value="SECA"/>
</dbReference>
<comment type="similarity">
    <text evidence="2 15 16">Belongs to the SecA family.</text>
</comment>
<dbReference type="InterPro" id="IPR011115">
    <property type="entry name" value="SecA_DEAD"/>
</dbReference>
<dbReference type="InterPro" id="IPR027417">
    <property type="entry name" value="P-loop_NTPase"/>
</dbReference>
<feature type="binding site" evidence="15">
    <location>
        <begin position="105"/>
        <end position="109"/>
    </location>
    <ligand>
        <name>ATP</name>
        <dbReference type="ChEBI" id="CHEBI:30616"/>
    </ligand>
</feature>
<dbReference type="FunFam" id="3.40.50.300:FF:000334">
    <property type="entry name" value="Protein translocase subunit SecA"/>
    <property type="match status" value="1"/>
</dbReference>
<organism evidence="21 22">
    <name type="scientific">Ignatzschineria ureiclastica</name>
    <dbReference type="NCBI Taxonomy" id="472582"/>
    <lineage>
        <taxon>Bacteria</taxon>
        <taxon>Pseudomonadati</taxon>
        <taxon>Pseudomonadota</taxon>
        <taxon>Gammaproteobacteria</taxon>
        <taxon>Cardiobacteriales</taxon>
        <taxon>Ignatzschineriaceae</taxon>
        <taxon>Ignatzschineria</taxon>
    </lineage>
</organism>
<evidence type="ECO:0000259" key="19">
    <source>
        <dbReference type="PROSITE" id="PS51194"/>
    </source>
</evidence>
<evidence type="ECO:0000256" key="2">
    <source>
        <dbReference type="ARBA" id="ARBA00007650"/>
    </source>
</evidence>
<keyword evidence="12 15" id="KW-1278">Translocase</keyword>
<feature type="coiled-coil region" evidence="17">
    <location>
        <begin position="14"/>
        <end position="41"/>
    </location>
</feature>
<dbReference type="Pfam" id="PF07516">
    <property type="entry name" value="SecA_SW"/>
    <property type="match status" value="1"/>
</dbReference>
<comment type="subunit">
    <text evidence="15">Monomer and homodimer. Part of the essential Sec protein translocation apparatus which comprises SecA, SecYEG and auxiliary proteins SecDF-YajC and YidC.</text>
</comment>
<feature type="domain" description="Helicase ATP-binding" evidence="18">
    <location>
        <begin position="89"/>
        <end position="247"/>
    </location>
</feature>
<accession>A0A2U2ADR9</accession>
<dbReference type="GO" id="GO:0017038">
    <property type="term" value="P:protein import"/>
    <property type="evidence" value="ECO:0007669"/>
    <property type="project" value="InterPro"/>
</dbReference>
<comment type="catalytic activity">
    <reaction evidence="15">
        <text>ATP + H2O + cellular proteinSide 1 = ADP + phosphate + cellular proteinSide 2.</text>
        <dbReference type="EC" id="7.4.2.8"/>
    </reaction>
</comment>
<reference evidence="22" key="1">
    <citation type="submission" date="2018-05" db="EMBL/GenBank/DDBJ databases">
        <title>Ignatzschineria dubaiensis sp. nov., isolated from necrotic foot tissues of dromedaries (Camelus dromedarius) and associated maggots in Dubai, United Arab Emirates.</title>
        <authorList>
            <person name="Tsang C.C."/>
            <person name="Tang J.Y.M."/>
            <person name="Fong J.Y.H."/>
            <person name="Kinne J."/>
            <person name="Lee H.H."/>
            <person name="Joseph M."/>
            <person name="Jose S."/>
            <person name="Schuster R.K."/>
            <person name="Tang Y."/>
            <person name="Sivakumar S."/>
            <person name="Chen J.H.K."/>
            <person name="Teng J.L.L."/>
            <person name="Lau S.K.P."/>
            <person name="Wernery U."/>
            <person name="Woo P.C.Y."/>
        </authorList>
    </citation>
    <scope>NUCLEOTIDE SEQUENCE [LARGE SCALE GENOMIC DNA]</scope>
    <source>
        <strain evidence="22">KCTC 22644</strain>
    </source>
</reference>
<dbReference type="OrthoDB" id="9805579at2"/>
<evidence type="ECO:0000256" key="14">
    <source>
        <dbReference type="ARBA" id="ARBA00023136"/>
    </source>
</evidence>
<keyword evidence="10 15" id="KW-0067">ATP-binding</keyword>
<keyword evidence="5 15" id="KW-0963">Cytoplasm</keyword>
<dbReference type="SUPFAM" id="SSF52540">
    <property type="entry name" value="P-loop containing nucleoside triphosphate hydrolases"/>
    <property type="match status" value="2"/>
</dbReference>
<evidence type="ECO:0000256" key="15">
    <source>
        <dbReference type="HAMAP-Rule" id="MF_01382"/>
    </source>
</evidence>
<evidence type="ECO:0000256" key="4">
    <source>
        <dbReference type="ARBA" id="ARBA00022475"/>
    </source>
</evidence>
<dbReference type="GO" id="GO:0065002">
    <property type="term" value="P:intracellular protein transmembrane transport"/>
    <property type="evidence" value="ECO:0007669"/>
    <property type="project" value="UniProtKB-UniRule"/>
</dbReference>
<dbReference type="Gene3D" id="3.10.450.50">
    <property type="match status" value="1"/>
</dbReference>
<dbReference type="PROSITE" id="PS51196">
    <property type="entry name" value="SECA_MOTOR_DEAD"/>
    <property type="match status" value="1"/>
</dbReference>
<dbReference type="InterPro" id="IPR011116">
    <property type="entry name" value="SecA_Wing/Scaffold"/>
</dbReference>
<evidence type="ECO:0000256" key="10">
    <source>
        <dbReference type="ARBA" id="ARBA00022840"/>
    </source>
</evidence>
<keyword evidence="11 15" id="KW-0653">Protein transport</keyword>
<dbReference type="PROSITE" id="PS51192">
    <property type="entry name" value="HELICASE_ATP_BIND_1"/>
    <property type="match status" value="1"/>
</dbReference>
<dbReference type="HAMAP" id="MF_01382">
    <property type="entry name" value="SecA"/>
    <property type="match status" value="1"/>
</dbReference>
<dbReference type="InterPro" id="IPR020937">
    <property type="entry name" value="SecA_CS"/>
</dbReference>
<dbReference type="PANTHER" id="PTHR30612:SF0">
    <property type="entry name" value="CHLOROPLAST PROTEIN-TRANSPORTING ATPASE"/>
    <property type="match status" value="1"/>
</dbReference>
<dbReference type="Pfam" id="PF21090">
    <property type="entry name" value="P-loop_SecA"/>
    <property type="match status" value="1"/>
</dbReference>
<feature type="domain" description="SecA family profile" evidence="20">
    <location>
        <begin position="3"/>
        <end position="617"/>
    </location>
</feature>
<dbReference type="InterPro" id="IPR000185">
    <property type="entry name" value="SecA"/>
</dbReference>
<dbReference type="InterPro" id="IPR014018">
    <property type="entry name" value="SecA_motor_DEAD"/>
</dbReference>
<keyword evidence="9" id="KW-0862">Zinc</keyword>
<name>A0A2U2ADR9_9GAMM</name>
<dbReference type="PROSITE" id="PS51194">
    <property type="entry name" value="HELICASE_CTER"/>
    <property type="match status" value="1"/>
</dbReference>
<comment type="cofactor">
    <cofactor evidence="1">
        <name>Zn(2+)</name>
        <dbReference type="ChEBI" id="CHEBI:29105"/>
    </cofactor>
</comment>
<comment type="subcellular location">
    <subcellularLocation>
        <location evidence="15">Cell membrane</location>
        <topology evidence="15">Peripheral membrane protein</topology>
        <orientation evidence="15">Cytoplasmic side</orientation>
    </subcellularLocation>
    <subcellularLocation>
        <location evidence="15">Cytoplasm</location>
    </subcellularLocation>
    <text evidence="15">Distribution is 50-50.</text>
</comment>
<evidence type="ECO:0000313" key="21">
    <source>
        <dbReference type="EMBL" id="PWD80806.1"/>
    </source>
</evidence>
<dbReference type="InterPro" id="IPR036266">
    <property type="entry name" value="SecA_Wing/Scaffold_sf"/>
</dbReference>
<feature type="domain" description="Helicase C-terminal" evidence="19">
    <location>
        <begin position="435"/>
        <end position="633"/>
    </location>
</feature>
<dbReference type="NCBIfam" id="NF009538">
    <property type="entry name" value="PRK12904.1"/>
    <property type="match status" value="1"/>
</dbReference>
<dbReference type="Pfam" id="PF01043">
    <property type="entry name" value="SecA_PP_bind"/>
    <property type="match status" value="1"/>
</dbReference>
<evidence type="ECO:0000313" key="22">
    <source>
        <dbReference type="Proteomes" id="UP000245020"/>
    </source>
</evidence>
<evidence type="ECO:0000256" key="11">
    <source>
        <dbReference type="ARBA" id="ARBA00022927"/>
    </source>
</evidence>
<keyword evidence="13 15" id="KW-0811">Translocation</keyword>
<keyword evidence="14 15" id="KW-0472">Membrane</keyword>
<dbReference type="SMART" id="SM00957">
    <property type="entry name" value="SecA_DEAD"/>
    <property type="match status" value="1"/>
</dbReference>
<dbReference type="FunFam" id="3.90.1440.10:FF:000001">
    <property type="entry name" value="Preprotein translocase subunit SecA"/>
    <property type="match status" value="1"/>
</dbReference>
<keyword evidence="8 15" id="KW-0547">Nucleotide-binding</keyword>
<feature type="binding site" evidence="15">
    <location>
        <position position="87"/>
    </location>
    <ligand>
        <name>ATP</name>
        <dbReference type="ChEBI" id="CHEBI:30616"/>
    </ligand>
</feature>
<dbReference type="AlphaFoldDB" id="A0A2U2ADR9"/>
<dbReference type="SUPFAM" id="SSF81886">
    <property type="entry name" value="Helical scaffold and wing domains of SecA"/>
    <property type="match status" value="1"/>
</dbReference>
<dbReference type="Gene3D" id="3.40.50.300">
    <property type="entry name" value="P-loop containing nucleotide triphosphate hydrolases"/>
    <property type="match status" value="2"/>
</dbReference>
<dbReference type="CDD" id="cd17928">
    <property type="entry name" value="DEXDc_SecA"/>
    <property type="match status" value="1"/>
</dbReference>
<dbReference type="SMART" id="SM00958">
    <property type="entry name" value="SecA_PP_bind"/>
    <property type="match status" value="1"/>
</dbReference>
<dbReference type="EMBL" id="QEWQ01000004">
    <property type="protein sequence ID" value="PWD80806.1"/>
    <property type="molecule type" value="Genomic_DNA"/>
</dbReference>
<dbReference type="Gene3D" id="1.10.3060.10">
    <property type="entry name" value="Helical scaffold and wing domains of SecA"/>
    <property type="match status" value="1"/>
</dbReference>
<evidence type="ECO:0000256" key="1">
    <source>
        <dbReference type="ARBA" id="ARBA00001947"/>
    </source>
</evidence>
<keyword evidence="6" id="KW-0997">Cell inner membrane</keyword>
<dbReference type="EC" id="7.4.2.8" evidence="15"/>
<evidence type="ECO:0000256" key="13">
    <source>
        <dbReference type="ARBA" id="ARBA00023010"/>
    </source>
</evidence>
<keyword evidence="3 15" id="KW-0813">Transport</keyword>
<dbReference type="InterPro" id="IPR001650">
    <property type="entry name" value="Helicase_C-like"/>
</dbReference>
<dbReference type="GO" id="GO:0006605">
    <property type="term" value="P:protein targeting"/>
    <property type="evidence" value="ECO:0007669"/>
    <property type="project" value="UniProtKB-UniRule"/>
</dbReference>
<keyword evidence="22" id="KW-1185">Reference proteome</keyword>
<dbReference type="SUPFAM" id="SSF81767">
    <property type="entry name" value="Pre-protein crosslinking domain of SecA"/>
    <property type="match status" value="1"/>
</dbReference>
<evidence type="ECO:0000259" key="18">
    <source>
        <dbReference type="PROSITE" id="PS51192"/>
    </source>
</evidence>
<comment type="caution">
    <text evidence="21">The sequence shown here is derived from an EMBL/GenBank/DDBJ whole genome shotgun (WGS) entry which is preliminary data.</text>
</comment>
<dbReference type="CDD" id="cd18803">
    <property type="entry name" value="SF2_C_secA"/>
    <property type="match status" value="1"/>
</dbReference>
<evidence type="ECO:0000256" key="12">
    <source>
        <dbReference type="ARBA" id="ARBA00022967"/>
    </source>
</evidence>
<keyword evidence="7" id="KW-0479">Metal-binding</keyword>
<dbReference type="Pfam" id="PF07517">
    <property type="entry name" value="SecA_DEAD"/>
    <property type="match status" value="1"/>
</dbReference>
<dbReference type="GO" id="GO:0046872">
    <property type="term" value="F:metal ion binding"/>
    <property type="evidence" value="ECO:0007669"/>
    <property type="project" value="UniProtKB-KW"/>
</dbReference>
<dbReference type="PANTHER" id="PTHR30612">
    <property type="entry name" value="SECA INNER MEMBRANE COMPONENT OF SEC PROTEIN SECRETION SYSTEM"/>
    <property type="match status" value="1"/>
</dbReference>
<proteinExistence type="inferred from homology"/>
<dbReference type="RefSeq" id="WP_109189462.1">
    <property type="nucleotide sequence ID" value="NZ_BMYA01000002.1"/>
</dbReference>
<evidence type="ECO:0000256" key="7">
    <source>
        <dbReference type="ARBA" id="ARBA00022723"/>
    </source>
</evidence>
<gene>
    <name evidence="15" type="primary">secA</name>
    <name evidence="21" type="ORF">DC083_06765</name>
</gene>
<dbReference type="InterPro" id="IPR004027">
    <property type="entry name" value="SEC_C_motif"/>
</dbReference>
<dbReference type="FunFam" id="3.40.50.300:FF:000113">
    <property type="entry name" value="Preprotein translocase subunit SecA"/>
    <property type="match status" value="1"/>
</dbReference>
<evidence type="ECO:0000256" key="5">
    <source>
        <dbReference type="ARBA" id="ARBA00022490"/>
    </source>
</evidence>
<dbReference type="GO" id="GO:0031522">
    <property type="term" value="C:cell envelope Sec protein transport complex"/>
    <property type="evidence" value="ECO:0007669"/>
    <property type="project" value="TreeGrafter"/>
</dbReference>
<keyword evidence="4 15" id="KW-1003">Cell membrane</keyword>
<comment type="function">
    <text evidence="15">Part of the Sec protein translocase complex. Interacts with the SecYEG preprotein conducting channel. Has a central role in coupling the hydrolysis of ATP to the transfer of proteins into and across the cell membrane, serving both as a receptor for the preprotein-SecB complex and as an ATP-driven molecular motor driving the stepwise translocation of polypeptide chains across the membrane.</text>
</comment>